<proteinExistence type="inferred from homology"/>
<comment type="caution">
    <text evidence="11">Lacks conserved residue(s) required for the propagation of feature annotation.</text>
</comment>
<dbReference type="InterPro" id="IPR011818">
    <property type="entry name" value="Uridylate_kinase_arch/spir"/>
</dbReference>
<evidence type="ECO:0000256" key="5">
    <source>
        <dbReference type="ARBA" id="ARBA00022679"/>
    </source>
</evidence>
<dbReference type="Pfam" id="PF00696">
    <property type="entry name" value="AA_kinase"/>
    <property type="match status" value="1"/>
</dbReference>
<comment type="subunit">
    <text evidence="11">Homohexamer.</text>
</comment>
<dbReference type="CDD" id="cd04253">
    <property type="entry name" value="AAK_UMPK-PyrH-Pf"/>
    <property type="match status" value="1"/>
</dbReference>
<dbReference type="GO" id="GO:0005737">
    <property type="term" value="C:cytoplasm"/>
    <property type="evidence" value="ECO:0007669"/>
    <property type="project" value="UniProtKB-SubCell"/>
</dbReference>
<sequence length="234" mass="24644">MLVVLSVGGSILAKDLDPEHFVAYASALRELGREHKLVIVTGGGVAARNYIDVARSVGANEVVCDFIGIDITRLNAQLLIAALGKDAYPEPPTSYKEAESALASGKIVVMGGVIPGQTTDAVSAVLAEYLNADMMVIATSVDGVYSSDPREDPNAKKYDVMTAKELVSVVISTEMKAGSKSPVDPLASKIIERCNIDTIVMDGTDPEDVLQVVLQECSKVGEITGVHLGTRIIG</sequence>
<evidence type="ECO:0000256" key="1">
    <source>
        <dbReference type="ARBA" id="ARBA00004496"/>
    </source>
</evidence>
<evidence type="ECO:0000256" key="7">
    <source>
        <dbReference type="ARBA" id="ARBA00022777"/>
    </source>
</evidence>
<evidence type="ECO:0000256" key="6">
    <source>
        <dbReference type="ARBA" id="ARBA00022741"/>
    </source>
</evidence>
<keyword evidence="14" id="KW-1185">Reference proteome</keyword>
<feature type="binding site" evidence="11">
    <location>
        <position position="145"/>
    </location>
    <ligand>
        <name>ATP</name>
        <dbReference type="ChEBI" id="CHEBI:30616"/>
    </ligand>
</feature>
<gene>
    <name evidence="11" type="primary">pyrH</name>
    <name evidence="13" type="ORF">LI82_11765</name>
</gene>
<feature type="binding site" evidence="11">
    <location>
        <position position="43"/>
    </location>
    <ligand>
        <name>UMP</name>
        <dbReference type="ChEBI" id="CHEBI:57865"/>
    </ligand>
</feature>
<keyword evidence="4 11" id="KW-0963">Cytoplasm</keyword>
<dbReference type="OrthoDB" id="372251at2157"/>
<dbReference type="PIRSF" id="PIRSF005650">
    <property type="entry name" value="Uridylate_kin"/>
    <property type="match status" value="1"/>
</dbReference>
<feature type="binding site" evidence="11">
    <location>
        <position position="139"/>
    </location>
    <ligand>
        <name>ATP</name>
        <dbReference type="ChEBI" id="CHEBI:30616"/>
    </ligand>
</feature>
<dbReference type="GO" id="GO:0006225">
    <property type="term" value="P:UDP biosynthetic process"/>
    <property type="evidence" value="ECO:0007669"/>
    <property type="project" value="TreeGrafter"/>
</dbReference>
<evidence type="ECO:0000256" key="2">
    <source>
        <dbReference type="ARBA" id="ARBA00004791"/>
    </source>
</evidence>
<dbReference type="GO" id="GO:0005524">
    <property type="term" value="F:ATP binding"/>
    <property type="evidence" value="ECO:0007669"/>
    <property type="project" value="UniProtKB-KW"/>
</dbReference>
<dbReference type="PANTHER" id="PTHR42833:SF4">
    <property type="entry name" value="URIDYLATE KINASE PUMPKIN, CHLOROPLASTIC"/>
    <property type="match status" value="1"/>
</dbReference>
<accession>A0A099SZP0</accession>
<keyword evidence="9 11" id="KW-0665">Pyrimidine biosynthesis</keyword>
<dbReference type="InterPro" id="IPR001048">
    <property type="entry name" value="Asp/Glu/Uridylate_kinase"/>
</dbReference>
<feature type="binding site" evidence="11">
    <location>
        <begin position="113"/>
        <end position="119"/>
    </location>
    <ligand>
        <name>UMP</name>
        <dbReference type="ChEBI" id="CHEBI:57865"/>
    </ligand>
</feature>
<keyword evidence="5 11" id="KW-0808">Transferase</keyword>
<comment type="similarity">
    <text evidence="3 11">Belongs to the UMP kinase family.</text>
</comment>
<dbReference type="GO" id="GO:0033862">
    <property type="term" value="F:UMP kinase activity"/>
    <property type="evidence" value="ECO:0007669"/>
    <property type="project" value="UniProtKB-EC"/>
</dbReference>
<evidence type="ECO:0000313" key="14">
    <source>
        <dbReference type="Proteomes" id="UP000029859"/>
    </source>
</evidence>
<feature type="domain" description="Aspartate/glutamate/uridylate kinase" evidence="12">
    <location>
        <begin position="1"/>
        <end position="202"/>
    </location>
</feature>
<dbReference type="FunFam" id="3.40.1160.10:FF:000030">
    <property type="entry name" value="Uridylate kinase"/>
    <property type="match status" value="1"/>
</dbReference>
<protein>
    <recommendedName>
        <fullName evidence="11">Uridylate kinase</fullName>
        <shortName evidence="11">UK</shortName>
        <ecNumber evidence="11">2.7.4.22</ecNumber>
    </recommendedName>
    <alternativeName>
        <fullName evidence="11">Uridine monophosphate kinase</fullName>
        <shortName evidence="11">UMP kinase</shortName>
        <shortName evidence="11">UMPK</shortName>
    </alternativeName>
</protein>
<evidence type="ECO:0000313" key="13">
    <source>
        <dbReference type="EMBL" id="KGK98375.1"/>
    </source>
</evidence>
<dbReference type="Gene3D" id="3.40.1160.10">
    <property type="entry name" value="Acetylglutamate kinase-like"/>
    <property type="match status" value="1"/>
</dbReference>
<dbReference type="InterPro" id="IPR011817">
    <property type="entry name" value="Uridylate_kinase"/>
</dbReference>
<organism evidence="13 14">
    <name type="scientific">Methanococcoides methylutens</name>
    <dbReference type="NCBI Taxonomy" id="2226"/>
    <lineage>
        <taxon>Archaea</taxon>
        <taxon>Methanobacteriati</taxon>
        <taxon>Methanobacteriota</taxon>
        <taxon>Stenosarchaea group</taxon>
        <taxon>Methanomicrobia</taxon>
        <taxon>Methanosarcinales</taxon>
        <taxon>Methanosarcinaceae</taxon>
        <taxon>Methanococcoides</taxon>
    </lineage>
</organism>
<dbReference type="UniPathway" id="UPA00159">
    <property type="reaction ID" value="UER00275"/>
</dbReference>
<evidence type="ECO:0000256" key="4">
    <source>
        <dbReference type="ARBA" id="ARBA00022490"/>
    </source>
</evidence>
<evidence type="ECO:0000256" key="8">
    <source>
        <dbReference type="ARBA" id="ARBA00022840"/>
    </source>
</evidence>
<dbReference type="AlphaFoldDB" id="A0A099SZP0"/>
<dbReference type="EMBL" id="JRHO01000014">
    <property type="protein sequence ID" value="KGK98375.1"/>
    <property type="molecule type" value="Genomic_DNA"/>
</dbReference>
<dbReference type="InterPro" id="IPR036393">
    <property type="entry name" value="AceGlu_kinase-like_sf"/>
</dbReference>
<keyword evidence="7 11" id="KW-0418">Kinase</keyword>
<comment type="caution">
    <text evidence="13">The sequence shown here is derived from an EMBL/GenBank/DDBJ whole genome shotgun (WGS) entry which is preliminary data.</text>
</comment>
<dbReference type="PANTHER" id="PTHR42833">
    <property type="entry name" value="URIDYLATE KINASE"/>
    <property type="match status" value="1"/>
</dbReference>
<reference evidence="13 14" key="1">
    <citation type="submission" date="2014-09" db="EMBL/GenBank/DDBJ databases">
        <title>Draft genome sequence of an obligately methylotrophic methanogen, Methanococcoides methylutens, isolated from marine sediment.</title>
        <authorList>
            <person name="Guan Y."/>
            <person name="Ngugi D.K."/>
            <person name="Blom J."/>
            <person name="Ali S."/>
            <person name="Ferry J.G."/>
            <person name="Stingl U."/>
        </authorList>
    </citation>
    <scope>NUCLEOTIDE SEQUENCE [LARGE SCALE GENOMIC DNA]</scope>
    <source>
        <strain evidence="13 14">DSM 2657</strain>
    </source>
</reference>
<evidence type="ECO:0000256" key="9">
    <source>
        <dbReference type="ARBA" id="ARBA00022975"/>
    </source>
</evidence>
<dbReference type="HAMAP" id="MF_01220_A">
    <property type="entry name" value="PyrH_A"/>
    <property type="match status" value="1"/>
</dbReference>
<evidence type="ECO:0000256" key="11">
    <source>
        <dbReference type="HAMAP-Rule" id="MF_01220"/>
    </source>
</evidence>
<evidence type="ECO:0000256" key="3">
    <source>
        <dbReference type="ARBA" id="ARBA00007614"/>
    </source>
</evidence>
<comment type="function">
    <text evidence="11">Catalyzes the reversible phosphorylation of UMP to UDP.</text>
</comment>
<feature type="binding site" evidence="11">
    <location>
        <position position="48"/>
    </location>
    <ligand>
        <name>ATP</name>
        <dbReference type="ChEBI" id="CHEBI:30616"/>
    </ligand>
</feature>
<dbReference type="NCBIfam" id="TIGR02076">
    <property type="entry name" value="pyrH_arch"/>
    <property type="match status" value="1"/>
</dbReference>
<keyword evidence="6 11" id="KW-0547">Nucleotide-binding</keyword>
<dbReference type="Proteomes" id="UP000029859">
    <property type="component" value="Unassembled WGS sequence"/>
</dbReference>
<feature type="binding site" evidence="11">
    <location>
        <begin position="9"/>
        <end position="10"/>
    </location>
    <ligand>
        <name>ATP</name>
        <dbReference type="ChEBI" id="CHEBI:30616"/>
    </ligand>
</feature>
<dbReference type="RefSeq" id="WP_048195800.1">
    <property type="nucleotide sequence ID" value="NZ_CAAGSM010000004.1"/>
</dbReference>
<evidence type="ECO:0000259" key="12">
    <source>
        <dbReference type="Pfam" id="PF00696"/>
    </source>
</evidence>
<dbReference type="GO" id="GO:0044210">
    <property type="term" value="P:'de novo' CTP biosynthetic process"/>
    <property type="evidence" value="ECO:0007669"/>
    <property type="project" value="UniProtKB-UniRule"/>
</dbReference>
<comment type="catalytic activity">
    <reaction evidence="10 11">
        <text>UMP + ATP = UDP + ADP</text>
        <dbReference type="Rhea" id="RHEA:24400"/>
        <dbReference type="ChEBI" id="CHEBI:30616"/>
        <dbReference type="ChEBI" id="CHEBI:57865"/>
        <dbReference type="ChEBI" id="CHEBI:58223"/>
        <dbReference type="ChEBI" id="CHEBI:456216"/>
        <dbReference type="EC" id="2.7.4.22"/>
    </reaction>
</comment>
<feature type="binding site" evidence="11">
    <location>
        <position position="65"/>
    </location>
    <ligand>
        <name>UMP</name>
        <dbReference type="ChEBI" id="CHEBI:57865"/>
    </ligand>
</feature>
<comment type="subcellular location">
    <subcellularLocation>
        <location evidence="1 11">Cytoplasm</location>
    </subcellularLocation>
</comment>
<comment type="pathway">
    <text evidence="2 11">Pyrimidine metabolism; CTP biosynthesis via de novo pathway; UDP from UMP (UMPK route): step 1/1.</text>
</comment>
<feature type="binding site" evidence="11">
    <location>
        <position position="44"/>
    </location>
    <ligand>
        <name>ATP</name>
        <dbReference type="ChEBI" id="CHEBI:30616"/>
    </ligand>
</feature>
<feature type="binding site" evidence="11">
    <location>
        <position position="148"/>
    </location>
    <ligand>
        <name>ATP</name>
        <dbReference type="ChEBI" id="CHEBI:30616"/>
    </ligand>
</feature>
<dbReference type="SUPFAM" id="SSF53633">
    <property type="entry name" value="Carbamate kinase-like"/>
    <property type="match status" value="1"/>
</dbReference>
<dbReference type="EC" id="2.7.4.22" evidence="11"/>
<keyword evidence="8 11" id="KW-0067">ATP-binding</keyword>
<evidence type="ECO:0000256" key="10">
    <source>
        <dbReference type="ARBA" id="ARBA00047767"/>
    </source>
</evidence>
<comment type="activity regulation">
    <text evidence="11">Inhibited by UTP.</text>
</comment>
<name>A0A099SZP0_METMT</name>